<evidence type="ECO:0000256" key="4">
    <source>
        <dbReference type="ARBA" id="ARBA00022989"/>
    </source>
</evidence>
<comment type="caution">
    <text evidence="8">The sequence shown here is derived from an EMBL/GenBank/DDBJ whole genome shotgun (WGS) entry which is preliminary data.</text>
</comment>
<feature type="transmembrane region" description="Helical" evidence="6">
    <location>
        <begin position="233"/>
        <end position="254"/>
    </location>
</feature>
<feature type="transmembrane region" description="Helical" evidence="6">
    <location>
        <begin position="260"/>
        <end position="276"/>
    </location>
</feature>
<dbReference type="InterPro" id="IPR037185">
    <property type="entry name" value="EmrE-like"/>
</dbReference>
<keyword evidence="4 6" id="KW-1133">Transmembrane helix</keyword>
<comment type="subcellular location">
    <subcellularLocation>
        <location evidence="1">Cell membrane</location>
        <topology evidence="1">Multi-pass membrane protein</topology>
    </subcellularLocation>
</comment>
<accession>A0ABY2KP09</accession>
<feature type="domain" description="EamA" evidence="7">
    <location>
        <begin position="3"/>
        <end position="129"/>
    </location>
</feature>
<evidence type="ECO:0000256" key="2">
    <source>
        <dbReference type="ARBA" id="ARBA00022475"/>
    </source>
</evidence>
<dbReference type="PANTHER" id="PTHR32322">
    <property type="entry name" value="INNER MEMBRANE TRANSPORTER"/>
    <property type="match status" value="1"/>
</dbReference>
<evidence type="ECO:0000256" key="3">
    <source>
        <dbReference type="ARBA" id="ARBA00022692"/>
    </source>
</evidence>
<dbReference type="EMBL" id="RPEM01000003">
    <property type="protein sequence ID" value="TGD44411.1"/>
    <property type="molecule type" value="Genomic_DNA"/>
</dbReference>
<dbReference type="Pfam" id="PF00892">
    <property type="entry name" value="EamA"/>
    <property type="match status" value="2"/>
</dbReference>
<evidence type="ECO:0000256" key="6">
    <source>
        <dbReference type="SAM" id="Phobius"/>
    </source>
</evidence>
<proteinExistence type="predicted"/>
<feature type="transmembrane region" description="Helical" evidence="6">
    <location>
        <begin position="139"/>
        <end position="161"/>
    </location>
</feature>
<feature type="transmembrane region" description="Helical" evidence="6">
    <location>
        <begin position="115"/>
        <end position="133"/>
    </location>
</feature>
<protein>
    <submittedName>
        <fullName evidence="8">DMT family transporter</fullName>
    </submittedName>
</protein>
<sequence length="287" mass="29867">MALGLGWGLTQPLGKLATSTGYQPFGLIFWQLVICTVVLGALSLARGKGLVFSRQALIFALVVAVLGTLVPNATFYTSIQHLPSGIMSILISAVPILSFPIALALGMDRVSLRRIAGLGLGLIGVAMIAAPGAGLPGHLLVFLPLALVGPLFYAMEANYVARTGTGGMDAVQAMFMASLVGMILCLPVTLATGQWIDPRGVWGVAEWGLIGSSFVHALCYAGYVWLAARAGAVFTAQCSYLVTGAGVVWAMLLLGERLPPLAWAALVVMLSGVALVRPRATPHAQGE</sequence>
<dbReference type="InterPro" id="IPR050638">
    <property type="entry name" value="AA-Vitamin_Transporters"/>
</dbReference>
<evidence type="ECO:0000259" key="7">
    <source>
        <dbReference type="Pfam" id="PF00892"/>
    </source>
</evidence>
<keyword evidence="2" id="KW-1003">Cell membrane</keyword>
<name>A0ABY2KP09_9RHOB</name>
<dbReference type="PANTHER" id="PTHR32322:SF18">
    <property type="entry name" value="S-ADENOSYLMETHIONINE_S-ADENOSYLHOMOCYSTEINE TRANSPORTER"/>
    <property type="match status" value="1"/>
</dbReference>
<feature type="transmembrane region" description="Helical" evidence="6">
    <location>
        <begin position="57"/>
        <end position="79"/>
    </location>
</feature>
<evidence type="ECO:0000256" key="1">
    <source>
        <dbReference type="ARBA" id="ARBA00004651"/>
    </source>
</evidence>
<organism evidence="8 9">
    <name type="scientific">Pseudotabrizicola sediminis</name>
    <dbReference type="NCBI Taxonomy" id="2486418"/>
    <lineage>
        <taxon>Bacteria</taxon>
        <taxon>Pseudomonadati</taxon>
        <taxon>Pseudomonadota</taxon>
        <taxon>Alphaproteobacteria</taxon>
        <taxon>Rhodobacterales</taxon>
        <taxon>Paracoccaceae</taxon>
        <taxon>Pseudotabrizicola</taxon>
    </lineage>
</organism>
<reference evidence="8 9" key="1">
    <citation type="submission" date="2018-11" db="EMBL/GenBank/DDBJ databases">
        <title>Tabrizicola sp. isolated from sediment of alpine lake.</title>
        <authorList>
            <person name="Liu Z."/>
        </authorList>
    </citation>
    <scope>NUCLEOTIDE SEQUENCE [LARGE SCALE GENOMIC DNA]</scope>
    <source>
        <strain evidence="8 9">DRYC-M-16</strain>
    </source>
</reference>
<keyword evidence="9" id="KW-1185">Reference proteome</keyword>
<keyword evidence="3 6" id="KW-0812">Transmembrane</keyword>
<feature type="domain" description="EamA" evidence="7">
    <location>
        <begin position="145"/>
        <end position="276"/>
    </location>
</feature>
<gene>
    <name evidence="8" type="ORF">EEB11_05030</name>
</gene>
<evidence type="ECO:0000313" key="8">
    <source>
        <dbReference type="EMBL" id="TGD44411.1"/>
    </source>
</evidence>
<feature type="transmembrane region" description="Helical" evidence="6">
    <location>
        <begin position="173"/>
        <end position="195"/>
    </location>
</feature>
<keyword evidence="5 6" id="KW-0472">Membrane</keyword>
<feature type="transmembrane region" description="Helical" evidence="6">
    <location>
        <begin position="85"/>
        <end position="103"/>
    </location>
</feature>
<evidence type="ECO:0000313" key="9">
    <source>
        <dbReference type="Proteomes" id="UP000297741"/>
    </source>
</evidence>
<dbReference type="InterPro" id="IPR000620">
    <property type="entry name" value="EamA_dom"/>
</dbReference>
<feature type="transmembrane region" description="Helical" evidence="6">
    <location>
        <begin position="207"/>
        <end position="226"/>
    </location>
</feature>
<feature type="transmembrane region" description="Helical" evidence="6">
    <location>
        <begin position="25"/>
        <end position="45"/>
    </location>
</feature>
<dbReference type="SUPFAM" id="SSF103481">
    <property type="entry name" value="Multidrug resistance efflux transporter EmrE"/>
    <property type="match status" value="2"/>
</dbReference>
<evidence type="ECO:0000256" key="5">
    <source>
        <dbReference type="ARBA" id="ARBA00023136"/>
    </source>
</evidence>
<dbReference type="Proteomes" id="UP000297741">
    <property type="component" value="Unassembled WGS sequence"/>
</dbReference>